<protein>
    <submittedName>
        <fullName evidence="2">Uncharacterized protein</fullName>
    </submittedName>
</protein>
<name>A0A9Q9AEZ2_9PEZI</name>
<evidence type="ECO:0000313" key="3">
    <source>
        <dbReference type="Proteomes" id="UP001056384"/>
    </source>
</evidence>
<dbReference type="EMBL" id="CP099418">
    <property type="protein sequence ID" value="USW48214.1"/>
    <property type="molecule type" value="Genomic_DNA"/>
</dbReference>
<feature type="compositionally biased region" description="Polar residues" evidence="1">
    <location>
        <begin position="120"/>
        <end position="134"/>
    </location>
</feature>
<gene>
    <name evidence="2" type="ORF">Slin15195_G015330</name>
</gene>
<feature type="region of interest" description="Disordered" evidence="1">
    <location>
        <begin position="1"/>
        <end position="20"/>
    </location>
</feature>
<evidence type="ECO:0000313" key="2">
    <source>
        <dbReference type="EMBL" id="USW48214.1"/>
    </source>
</evidence>
<feature type="compositionally biased region" description="Polar residues" evidence="1">
    <location>
        <begin position="147"/>
        <end position="170"/>
    </location>
</feature>
<evidence type="ECO:0000256" key="1">
    <source>
        <dbReference type="SAM" id="MobiDB-lite"/>
    </source>
</evidence>
<feature type="region of interest" description="Disordered" evidence="1">
    <location>
        <begin position="70"/>
        <end position="179"/>
    </location>
</feature>
<sequence length="477" mass="52638">MVGFTAINASASDRLPPPAAPAALVTRSEQEASRCTAQHVRETDAVSAVSEYLGIGHYDSKIVPAVIPHLQKASKKSRRGVTDAQQGRQSKRHKSNNTLSTTLQISEPAKGIAAEPFTSLAETNNSLHADPTSSRSERKPVMETCAMSGNMTDSQANGAISSTRNCTNASVHRPPRKAKADAIQKNSDLLCGRRSAQQTAHITNTISTGQPHRRRRSTADTFTADDSIEVSDADTSMPVQLSYTSPEELTQDAFEDELDDSILIDLAEAVEEDAKDSRRTPPPRNYKQNLREVDEHEDYGGALLSASERTFLRQHTSISPQGQRPIVRQAFPQLILDRSPIAGATRSTTLRTCFRLGEALNVGSQAVRTNTSIVIELYARVMSSWREPQPGRKQHFVFADLYHDKAPQVDGTFELFNQASLWDLDSQTFLPGSASGSMCRAMVRMKRDTQQKWRFEVLSIWQASWEDVNTVWGIIDG</sequence>
<dbReference type="Proteomes" id="UP001056384">
    <property type="component" value="Chromosome 1"/>
</dbReference>
<keyword evidence="3" id="KW-1185">Reference proteome</keyword>
<reference evidence="2" key="1">
    <citation type="submission" date="2022-06" db="EMBL/GenBank/DDBJ databases">
        <title>Complete genome sequences of two strains of the flax pathogen Septoria linicola.</title>
        <authorList>
            <person name="Lapalu N."/>
            <person name="Simon A."/>
            <person name="Demenou B."/>
            <person name="Paumier D."/>
            <person name="Guillot M.-P."/>
            <person name="Gout L."/>
            <person name="Valade R."/>
        </authorList>
    </citation>
    <scope>NUCLEOTIDE SEQUENCE</scope>
    <source>
        <strain evidence="2">SE15195</strain>
    </source>
</reference>
<dbReference type="AlphaFoldDB" id="A0A9Q9AEZ2"/>
<organism evidence="2 3">
    <name type="scientific">Septoria linicola</name>
    <dbReference type="NCBI Taxonomy" id="215465"/>
    <lineage>
        <taxon>Eukaryota</taxon>
        <taxon>Fungi</taxon>
        <taxon>Dikarya</taxon>
        <taxon>Ascomycota</taxon>
        <taxon>Pezizomycotina</taxon>
        <taxon>Dothideomycetes</taxon>
        <taxon>Dothideomycetidae</taxon>
        <taxon>Mycosphaerellales</taxon>
        <taxon>Mycosphaerellaceae</taxon>
        <taxon>Septoria</taxon>
    </lineage>
</organism>
<feature type="compositionally biased region" description="Polar residues" evidence="1">
    <location>
        <begin position="96"/>
        <end position="105"/>
    </location>
</feature>
<proteinExistence type="predicted"/>
<accession>A0A9Q9AEZ2</accession>